<keyword evidence="1 5" id="KW-0378">Hydrolase</keyword>
<dbReference type="PANTHER" id="PTHR46290">
    <property type="entry name" value="DI-N-ACETYLCHITOBIASE"/>
    <property type="match status" value="1"/>
</dbReference>
<organism evidence="5 6">
    <name type="scientific">Candidatus Daviesbacteria bacterium GW2011_GWA2_40_9</name>
    <dbReference type="NCBI Taxonomy" id="1618424"/>
    <lineage>
        <taxon>Bacteria</taxon>
        <taxon>Candidatus Daviesiibacteriota</taxon>
    </lineage>
</organism>
<sequence>MRKIPIISKLWNRFFPKDQNLLNQPSPPILLSQMQAPEEKEIKLVERLLEFNLGVSIMMWGALVFLVIAVVVWKFDLAGYLSRKDGGSKNAYVVTTKGLNTASQPKLAAENSSSPLFISQFMVEPKKIFEAEPVSLKLTLTGQLKKEVFGFLPYWMMEKADDLNIKLLTDVAYFGLEVDGNGNIVKIDQEGKALSAWAIWNNDKKLEAFIKKAKKNRTRVHLVLKNFSADNISQLVQSPDASYNFINNALYLVNSKSLDGINLDFEYIGTPDKKVIDGFSLLVANLNKELKRQYPKAKLTISTFVDAAANTRLHDVEMLAQSSDALVIMGYDFKVPSSPQAGPIAPMEGYGINLMGFMSSYLEKVASEKLILAVGYYGYDWPVMTSDPNGKVISGDVKAIPYAQLMEATQNTKIQWDEKSQTPWYSYIDRETGKTRMVHFENSRSLGIKYDFINQKHLRGLGIWALGYDGRNTDLLQLINDKFAI</sequence>
<dbReference type="Gene3D" id="3.10.50.10">
    <property type="match status" value="1"/>
</dbReference>
<dbReference type="InterPro" id="IPR001223">
    <property type="entry name" value="Glyco_hydro18_cat"/>
</dbReference>
<comment type="caution">
    <text evidence="5">The sequence shown here is derived from an EMBL/GenBank/DDBJ whole genome shotgun (WGS) entry which is preliminary data.</text>
</comment>
<dbReference type="InterPro" id="IPR029070">
    <property type="entry name" value="Chitinase_insertion_sf"/>
</dbReference>
<evidence type="ECO:0000313" key="5">
    <source>
        <dbReference type="EMBL" id="KKR82796.1"/>
    </source>
</evidence>
<evidence type="ECO:0000259" key="4">
    <source>
        <dbReference type="PROSITE" id="PS51910"/>
    </source>
</evidence>
<dbReference type="AlphaFoldDB" id="A0A0G0U6H1"/>
<dbReference type="InterPro" id="IPR011583">
    <property type="entry name" value="Chitinase_II/V-like_cat"/>
</dbReference>
<dbReference type="SMART" id="SM00636">
    <property type="entry name" value="Glyco_18"/>
    <property type="match status" value="1"/>
</dbReference>
<proteinExistence type="predicted"/>
<evidence type="ECO:0000256" key="2">
    <source>
        <dbReference type="ARBA" id="ARBA00023295"/>
    </source>
</evidence>
<feature type="domain" description="GH18" evidence="4">
    <location>
        <begin position="146"/>
        <end position="485"/>
    </location>
</feature>
<evidence type="ECO:0000256" key="1">
    <source>
        <dbReference type="ARBA" id="ARBA00022801"/>
    </source>
</evidence>
<evidence type="ECO:0000256" key="3">
    <source>
        <dbReference type="SAM" id="Phobius"/>
    </source>
</evidence>
<keyword evidence="3" id="KW-0812">Transmembrane</keyword>
<dbReference type="EMBL" id="LCAB01000009">
    <property type="protein sequence ID" value="KKR82796.1"/>
    <property type="molecule type" value="Genomic_DNA"/>
</dbReference>
<feature type="transmembrane region" description="Helical" evidence="3">
    <location>
        <begin position="51"/>
        <end position="73"/>
    </location>
</feature>
<dbReference type="SUPFAM" id="SSF51445">
    <property type="entry name" value="(Trans)glycosidases"/>
    <property type="match status" value="1"/>
</dbReference>
<dbReference type="GO" id="GO:0016798">
    <property type="term" value="F:hydrolase activity, acting on glycosyl bonds"/>
    <property type="evidence" value="ECO:0007669"/>
    <property type="project" value="UniProtKB-KW"/>
</dbReference>
<keyword evidence="3" id="KW-0472">Membrane</keyword>
<dbReference type="Pfam" id="PF00704">
    <property type="entry name" value="Glyco_hydro_18"/>
    <property type="match status" value="1"/>
</dbReference>
<accession>A0A0G0U6H1</accession>
<dbReference type="InterPro" id="IPR017853">
    <property type="entry name" value="GH"/>
</dbReference>
<keyword evidence="2" id="KW-0326">Glycosidase</keyword>
<dbReference type="GO" id="GO:0008061">
    <property type="term" value="F:chitin binding"/>
    <property type="evidence" value="ECO:0007669"/>
    <property type="project" value="InterPro"/>
</dbReference>
<reference evidence="5 6" key="1">
    <citation type="journal article" date="2015" name="Nature">
        <title>rRNA introns, odd ribosomes, and small enigmatic genomes across a large radiation of phyla.</title>
        <authorList>
            <person name="Brown C.T."/>
            <person name="Hug L.A."/>
            <person name="Thomas B.C."/>
            <person name="Sharon I."/>
            <person name="Castelle C.J."/>
            <person name="Singh A."/>
            <person name="Wilkins M.J."/>
            <person name="Williams K.H."/>
            <person name="Banfield J.F."/>
        </authorList>
    </citation>
    <scope>NUCLEOTIDE SEQUENCE [LARGE SCALE GENOMIC DNA]</scope>
</reference>
<dbReference type="PANTHER" id="PTHR46290:SF1">
    <property type="entry name" value="DI-N-ACETYLCHITOBIASE"/>
    <property type="match status" value="1"/>
</dbReference>
<keyword evidence="3" id="KW-1133">Transmembrane helix</keyword>
<dbReference type="PROSITE" id="PS51910">
    <property type="entry name" value="GH18_2"/>
    <property type="match status" value="1"/>
</dbReference>
<name>A0A0G0U6H1_9BACT</name>
<gene>
    <name evidence="5" type="ORF">UU29_C0009G0067</name>
</gene>
<evidence type="ECO:0000313" key="6">
    <source>
        <dbReference type="Proteomes" id="UP000034601"/>
    </source>
</evidence>
<dbReference type="InterPro" id="IPR051887">
    <property type="entry name" value="GH18_Domain-Containing"/>
</dbReference>
<protein>
    <submittedName>
        <fullName evidence="5">Glycoside hydrolase family 18</fullName>
    </submittedName>
</protein>
<dbReference type="Proteomes" id="UP000034601">
    <property type="component" value="Unassembled WGS sequence"/>
</dbReference>
<dbReference type="GO" id="GO:0009313">
    <property type="term" value="P:oligosaccharide catabolic process"/>
    <property type="evidence" value="ECO:0007669"/>
    <property type="project" value="TreeGrafter"/>
</dbReference>
<dbReference type="Gene3D" id="3.20.20.80">
    <property type="entry name" value="Glycosidases"/>
    <property type="match status" value="1"/>
</dbReference>